<evidence type="ECO:0000313" key="4">
    <source>
        <dbReference type="Proteomes" id="UP001610444"/>
    </source>
</evidence>
<dbReference type="Gene3D" id="1.20.1050.10">
    <property type="match status" value="1"/>
</dbReference>
<dbReference type="InterPro" id="IPR036249">
    <property type="entry name" value="Thioredoxin-like_sf"/>
</dbReference>
<dbReference type="Pfam" id="PF00043">
    <property type="entry name" value="GST_C"/>
    <property type="match status" value="1"/>
</dbReference>
<dbReference type="InterPro" id="IPR036282">
    <property type="entry name" value="Glutathione-S-Trfase_C_sf"/>
</dbReference>
<name>A0ABR4JCL3_9EURO</name>
<dbReference type="SUPFAM" id="SSF52833">
    <property type="entry name" value="Thioredoxin-like"/>
    <property type="match status" value="1"/>
</dbReference>
<accession>A0ABR4JCL3</accession>
<dbReference type="EMBL" id="JBFXLR010000095">
    <property type="protein sequence ID" value="KAL2837611.1"/>
    <property type="molecule type" value="Genomic_DNA"/>
</dbReference>
<dbReference type="PROSITE" id="PS50405">
    <property type="entry name" value="GST_CTER"/>
    <property type="match status" value="1"/>
</dbReference>
<dbReference type="Proteomes" id="UP001610444">
    <property type="component" value="Unassembled WGS sequence"/>
</dbReference>
<dbReference type="SUPFAM" id="SSF47616">
    <property type="entry name" value="GST C-terminal domain-like"/>
    <property type="match status" value="1"/>
</dbReference>
<dbReference type="Gene3D" id="3.40.30.10">
    <property type="entry name" value="Glutaredoxin"/>
    <property type="match status" value="1"/>
</dbReference>
<feature type="domain" description="GST C-terminal" evidence="2">
    <location>
        <begin position="75"/>
        <end position="206"/>
    </location>
</feature>
<keyword evidence="4" id="KW-1185">Reference proteome</keyword>
<dbReference type="PANTHER" id="PTHR44051">
    <property type="entry name" value="GLUTATHIONE S-TRANSFERASE-RELATED"/>
    <property type="match status" value="1"/>
</dbReference>
<evidence type="ECO:0000256" key="1">
    <source>
        <dbReference type="ARBA" id="ARBA00007409"/>
    </source>
</evidence>
<dbReference type="InterPro" id="IPR004046">
    <property type="entry name" value="GST_C"/>
</dbReference>
<dbReference type="RefSeq" id="XP_070892624.1">
    <property type="nucleotide sequence ID" value="XM_071047336.1"/>
</dbReference>
<dbReference type="Pfam" id="PF13409">
    <property type="entry name" value="GST_N_2"/>
    <property type="match status" value="1"/>
</dbReference>
<comment type="similarity">
    <text evidence="1">Belongs to the GST superfamily.</text>
</comment>
<evidence type="ECO:0000313" key="3">
    <source>
        <dbReference type="EMBL" id="KAL2837611.1"/>
    </source>
</evidence>
<dbReference type="InterPro" id="IPR010987">
    <property type="entry name" value="Glutathione-S-Trfase_C-like"/>
</dbReference>
<evidence type="ECO:0000259" key="2">
    <source>
        <dbReference type="PROSITE" id="PS50405"/>
    </source>
</evidence>
<dbReference type="InterPro" id="IPR004045">
    <property type="entry name" value="Glutathione_S-Trfase_N"/>
</dbReference>
<proteinExistence type="inferred from homology"/>
<dbReference type="PANTHER" id="PTHR44051:SF8">
    <property type="entry name" value="GLUTATHIONE S-TRANSFERASE GSTA"/>
    <property type="match status" value="1"/>
</dbReference>
<organism evidence="3 4">
    <name type="scientific">Aspergillus pseudodeflectus</name>
    <dbReference type="NCBI Taxonomy" id="176178"/>
    <lineage>
        <taxon>Eukaryota</taxon>
        <taxon>Fungi</taxon>
        <taxon>Dikarya</taxon>
        <taxon>Ascomycota</taxon>
        <taxon>Pezizomycotina</taxon>
        <taxon>Eurotiomycetes</taxon>
        <taxon>Eurotiomycetidae</taxon>
        <taxon>Eurotiales</taxon>
        <taxon>Aspergillaceae</taxon>
        <taxon>Aspergillus</taxon>
        <taxon>Aspergillus subgen. Nidulantes</taxon>
    </lineage>
</organism>
<protein>
    <submittedName>
        <fullName evidence="3">Glutathione S-transferase domain-containing protein</fullName>
    </submittedName>
</protein>
<comment type="caution">
    <text evidence="3">The sequence shown here is derived from an EMBL/GenBank/DDBJ whole genome shotgun (WGS) entry which is preliminary data.</text>
</comment>
<dbReference type="GeneID" id="98162500"/>
<sequence length="209" mass="23650">MVVRLFVLERGGLTLDVEPIDIRTRQNRRAAYREINPVPALQLDDDNRTIITEVPAICEYLDEVAVGGTSPFGSTPEQRAETCIRLRRMDLEICLPVIAWFKNDPDLVNFLKGDRIPTPEAGLNQMVMVNQPLDLLDDQLEGKTWLCGERFSAADVHFYGLLKMVTMQFAEWVLAPGRENFLAYWTRLEGREASKKALKPFPSKVVAGS</sequence>
<reference evidence="3 4" key="1">
    <citation type="submission" date="2024-07" db="EMBL/GenBank/DDBJ databases">
        <title>Section-level genome sequencing and comparative genomics of Aspergillus sections Usti and Cavernicolus.</title>
        <authorList>
            <consortium name="Lawrence Berkeley National Laboratory"/>
            <person name="Nybo J.L."/>
            <person name="Vesth T.C."/>
            <person name="Theobald S."/>
            <person name="Frisvad J.C."/>
            <person name="Larsen T.O."/>
            <person name="Kjaerboelling I."/>
            <person name="Rothschild-Mancinelli K."/>
            <person name="Lyhne E.K."/>
            <person name="Kogle M.E."/>
            <person name="Barry K."/>
            <person name="Clum A."/>
            <person name="Na H."/>
            <person name="Ledsgaard L."/>
            <person name="Lin J."/>
            <person name="Lipzen A."/>
            <person name="Kuo A."/>
            <person name="Riley R."/>
            <person name="Mondo S."/>
            <person name="LaButti K."/>
            <person name="Haridas S."/>
            <person name="Pangalinan J."/>
            <person name="Salamov A.A."/>
            <person name="Simmons B.A."/>
            <person name="Magnuson J.K."/>
            <person name="Chen J."/>
            <person name="Drula E."/>
            <person name="Henrissat B."/>
            <person name="Wiebenga A."/>
            <person name="Lubbers R.J."/>
            <person name="Gomes A.C."/>
            <person name="Macurrencykelacurrency M.R."/>
            <person name="Stajich J."/>
            <person name="Grigoriev I.V."/>
            <person name="Mortensen U.H."/>
            <person name="De vries R.P."/>
            <person name="Baker S.E."/>
            <person name="Andersen M.R."/>
        </authorList>
    </citation>
    <scope>NUCLEOTIDE SEQUENCE [LARGE SCALE GENOMIC DNA]</scope>
    <source>
        <strain evidence="3 4">CBS 756.74</strain>
    </source>
</reference>
<gene>
    <name evidence="3" type="ORF">BJX68DRAFT_273003</name>
</gene>